<dbReference type="InterPro" id="IPR009057">
    <property type="entry name" value="Homeodomain-like_sf"/>
</dbReference>
<dbReference type="PROSITE" id="PS01124">
    <property type="entry name" value="HTH_ARAC_FAMILY_2"/>
    <property type="match status" value="1"/>
</dbReference>
<dbReference type="OrthoDB" id="9814125at2"/>
<dbReference type="PANTHER" id="PTHR43280:SF32">
    <property type="entry name" value="TRANSCRIPTIONAL REGULATORY PROTEIN"/>
    <property type="match status" value="1"/>
</dbReference>
<proteinExistence type="predicted"/>
<comment type="caution">
    <text evidence="5">The sequence shown here is derived from an EMBL/GenBank/DDBJ whole genome shotgun (WGS) entry which is preliminary data.</text>
</comment>
<dbReference type="EMBL" id="JQGC01000003">
    <property type="protein sequence ID" value="KFL32032.1"/>
    <property type="molecule type" value="Genomic_DNA"/>
</dbReference>
<keyword evidence="1" id="KW-0805">Transcription regulation</keyword>
<protein>
    <recommendedName>
        <fullName evidence="4">HTH araC/xylS-type domain-containing protein</fullName>
    </recommendedName>
</protein>
<evidence type="ECO:0000259" key="4">
    <source>
        <dbReference type="PROSITE" id="PS01124"/>
    </source>
</evidence>
<dbReference type="Pfam" id="PF02311">
    <property type="entry name" value="AraC_binding"/>
    <property type="match status" value="1"/>
</dbReference>
<evidence type="ECO:0000256" key="1">
    <source>
        <dbReference type="ARBA" id="ARBA00023015"/>
    </source>
</evidence>
<dbReference type="GO" id="GO:0043565">
    <property type="term" value="F:sequence-specific DNA binding"/>
    <property type="evidence" value="ECO:0007669"/>
    <property type="project" value="InterPro"/>
</dbReference>
<name>A0A087M579_9HYPH</name>
<dbReference type="InterPro" id="IPR003313">
    <property type="entry name" value="AraC-bd"/>
</dbReference>
<keyword evidence="3" id="KW-0804">Transcription</keyword>
<dbReference type="InterPro" id="IPR018060">
    <property type="entry name" value="HTH_AraC"/>
</dbReference>
<dbReference type="Proteomes" id="UP000028981">
    <property type="component" value="Unassembled WGS sequence"/>
</dbReference>
<dbReference type="InterPro" id="IPR014710">
    <property type="entry name" value="RmlC-like_jellyroll"/>
</dbReference>
<dbReference type="SUPFAM" id="SSF51182">
    <property type="entry name" value="RmlC-like cupins"/>
    <property type="match status" value="1"/>
</dbReference>
<dbReference type="Gene3D" id="2.60.120.10">
    <property type="entry name" value="Jelly Rolls"/>
    <property type="match status" value="1"/>
</dbReference>
<organism evidence="5 6">
    <name type="scientific">Devosia riboflavina</name>
    <dbReference type="NCBI Taxonomy" id="46914"/>
    <lineage>
        <taxon>Bacteria</taxon>
        <taxon>Pseudomonadati</taxon>
        <taxon>Pseudomonadota</taxon>
        <taxon>Alphaproteobacteria</taxon>
        <taxon>Hyphomicrobiales</taxon>
        <taxon>Devosiaceae</taxon>
        <taxon>Devosia</taxon>
    </lineage>
</organism>
<dbReference type="STRING" id="46914.JP75_03350"/>
<keyword evidence="2" id="KW-0238">DNA-binding</keyword>
<dbReference type="SMART" id="SM00342">
    <property type="entry name" value="HTH_ARAC"/>
    <property type="match status" value="1"/>
</dbReference>
<dbReference type="SUPFAM" id="SSF46689">
    <property type="entry name" value="Homeodomain-like"/>
    <property type="match status" value="1"/>
</dbReference>
<evidence type="ECO:0000256" key="2">
    <source>
        <dbReference type="ARBA" id="ARBA00023125"/>
    </source>
</evidence>
<dbReference type="PANTHER" id="PTHR43280">
    <property type="entry name" value="ARAC-FAMILY TRANSCRIPTIONAL REGULATOR"/>
    <property type="match status" value="1"/>
</dbReference>
<dbReference type="InterPro" id="IPR011051">
    <property type="entry name" value="RmlC_Cupin_sf"/>
</dbReference>
<dbReference type="AlphaFoldDB" id="A0A087M579"/>
<gene>
    <name evidence="5" type="ORF">JP75_03350</name>
</gene>
<dbReference type="Pfam" id="PF12833">
    <property type="entry name" value="HTH_18"/>
    <property type="match status" value="1"/>
</dbReference>
<evidence type="ECO:0000313" key="6">
    <source>
        <dbReference type="Proteomes" id="UP000028981"/>
    </source>
</evidence>
<dbReference type="InterPro" id="IPR047264">
    <property type="entry name" value="Cupin_HpaA-like_N"/>
</dbReference>
<dbReference type="GO" id="GO:0003700">
    <property type="term" value="F:DNA-binding transcription factor activity"/>
    <property type="evidence" value="ECO:0007669"/>
    <property type="project" value="InterPro"/>
</dbReference>
<evidence type="ECO:0000256" key="3">
    <source>
        <dbReference type="ARBA" id="ARBA00023163"/>
    </source>
</evidence>
<dbReference type="CDD" id="cd06999">
    <property type="entry name" value="cupin_HpaA-like_N"/>
    <property type="match status" value="1"/>
</dbReference>
<sequence>MSTIPVYALYGEQVASQDWLHWESIQSRSRLYGYRIAPHRHEQFFQVLHLTGGWAGVTLDDGKFDIRREGVVVVPALTVHGFAFSDDVEGIVVTLMERDLVGLGLDLPGPMVLQGAAFEVGEALDRLIAEADRPGAGHEAAMRALITLLLVALTRAQREGRPGGEVADRALLHAKAFRTLVDHQFRQSRKIGEYADQLGISQTHLNRVSREVLGASALEVIERRIALEARRMLLFSSLSIKEIGAELGYEDPAYFSRVLTRVLGMSPAAFRKEALGQ</sequence>
<dbReference type="Gene3D" id="1.10.10.60">
    <property type="entry name" value="Homeodomain-like"/>
    <property type="match status" value="1"/>
</dbReference>
<feature type="domain" description="HTH araC/xylS-type" evidence="4">
    <location>
        <begin position="175"/>
        <end position="273"/>
    </location>
</feature>
<reference evidence="5 6" key="1">
    <citation type="submission" date="2014-08" db="EMBL/GenBank/DDBJ databases">
        <authorList>
            <person name="Hassan Y.I."/>
            <person name="Lepp D."/>
            <person name="Zhou T."/>
        </authorList>
    </citation>
    <scope>NUCLEOTIDE SEQUENCE [LARGE SCALE GENOMIC DNA]</scope>
    <source>
        <strain evidence="5 6">IFO13584</strain>
    </source>
</reference>
<keyword evidence="6" id="KW-1185">Reference proteome</keyword>
<accession>A0A087M579</accession>
<evidence type="ECO:0000313" key="5">
    <source>
        <dbReference type="EMBL" id="KFL32032.1"/>
    </source>
</evidence>